<dbReference type="OrthoDB" id="9783076at2"/>
<dbReference type="InterPro" id="IPR050469">
    <property type="entry name" value="Diguanylate_Cyclase"/>
</dbReference>
<dbReference type="SMART" id="SM00267">
    <property type="entry name" value="GGDEF"/>
    <property type="match status" value="1"/>
</dbReference>
<dbReference type="CDD" id="cd01949">
    <property type="entry name" value="GGDEF"/>
    <property type="match status" value="1"/>
</dbReference>
<dbReference type="PROSITE" id="PS50887">
    <property type="entry name" value="GGDEF"/>
    <property type="match status" value="1"/>
</dbReference>
<dbReference type="PANTHER" id="PTHR45138">
    <property type="entry name" value="REGULATORY COMPONENTS OF SENSORY TRANSDUCTION SYSTEM"/>
    <property type="match status" value="1"/>
</dbReference>
<dbReference type="InterPro" id="IPR043128">
    <property type="entry name" value="Rev_trsase/Diguanyl_cyclase"/>
</dbReference>
<dbReference type="FunFam" id="3.30.70.270:FF:000001">
    <property type="entry name" value="Diguanylate cyclase domain protein"/>
    <property type="match status" value="1"/>
</dbReference>
<dbReference type="PANTHER" id="PTHR45138:SF9">
    <property type="entry name" value="DIGUANYLATE CYCLASE DGCM-RELATED"/>
    <property type="match status" value="1"/>
</dbReference>
<feature type="transmembrane region" description="Helical" evidence="3">
    <location>
        <begin position="12"/>
        <end position="30"/>
    </location>
</feature>
<keyword evidence="3" id="KW-1133">Transmembrane helix</keyword>
<evidence type="ECO:0000256" key="3">
    <source>
        <dbReference type="SAM" id="Phobius"/>
    </source>
</evidence>
<sequence>MVSFRRYVLQRVFVVGFILFTITVLFSYFSAKAVREVYYKNLIYLSNLIETNFQILFDLYSNERFIKYQLSETVLKIPELEGIYIEHDGRKFVFPDRLHTVVREIKKDNACSKLSFCKDFIVVCLPFEEKYASVFVESKKEGRFVTIFNRSQERKFVYDWMANVLILTFVFTGFGFLLISSIWGEVGENLFKLHRLISVIEKSLSEGRFLVNERKIGNLLNRFSIKEFETVASLILYLVNRVNSLNEEIEKLAIMDPLTSLYNRNYLRLFVEEKFLPLWKRKKFPISVAMLDLDNFKKINDTYGHQKGDEVLRKWAQIIKSELRKADIPVRFGGEEILIIFPYSRKEEAFKALERIRKKLLEVDFGIGRRVSFSGGVVGYPDDLDNIDSLDDLIKIADERLYKAKRLGKNRIVLN</sequence>
<evidence type="ECO:0000313" key="5">
    <source>
        <dbReference type="EMBL" id="RKQ63697.1"/>
    </source>
</evidence>
<name>A0A420W8R2_9BACT</name>
<dbReference type="InterPro" id="IPR029787">
    <property type="entry name" value="Nucleotide_cyclase"/>
</dbReference>
<evidence type="ECO:0000313" key="6">
    <source>
        <dbReference type="Proteomes" id="UP000280881"/>
    </source>
</evidence>
<feature type="transmembrane region" description="Helical" evidence="3">
    <location>
        <begin position="160"/>
        <end position="183"/>
    </location>
</feature>
<keyword evidence="3" id="KW-0472">Membrane</keyword>
<protein>
    <recommendedName>
        <fullName evidence="1">diguanylate cyclase</fullName>
        <ecNumber evidence="1">2.7.7.65</ecNumber>
    </recommendedName>
</protein>
<evidence type="ECO:0000256" key="2">
    <source>
        <dbReference type="ARBA" id="ARBA00034247"/>
    </source>
</evidence>
<dbReference type="RefSeq" id="WP_121169935.1">
    <property type="nucleotide sequence ID" value="NZ_RBIE01000001.1"/>
</dbReference>
<gene>
    <name evidence="5" type="ORF">C7457_0577</name>
</gene>
<feature type="domain" description="GGDEF" evidence="4">
    <location>
        <begin position="284"/>
        <end position="415"/>
    </location>
</feature>
<evidence type="ECO:0000259" key="4">
    <source>
        <dbReference type="PROSITE" id="PS50887"/>
    </source>
</evidence>
<dbReference type="InterPro" id="IPR000160">
    <property type="entry name" value="GGDEF_dom"/>
</dbReference>
<dbReference type="Gene3D" id="3.30.70.270">
    <property type="match status" value="1"/>
</dbReference>
<dbReference type="Proteomes" id="UP000280881">
    <property type="component" value="Unassembled WGS sequence"/>
</dbReference>
<dbReference type="Pfam" id="PF00990">
    <property type="entry name" value="GGDEF"/>
    <property type="match status" value="1"/>
</dbReference>
<comment type="caution">
    <text evidence="5">The sequence shown here is derived from an EMBL/GenBank/DDBJ whole genome shotgun (WGS) entry which is preliminary data.</text>
</comment>
<proteinExistence type="predicted"/>
<reference evidence="5 6" key="1">
    <citation type="submission" date="2018-10" db="EMBL/GenBank/DDBJ databases">
        <title>Genomic Encyclopedia of Type Strains, Phase IV (KMG-IV): sequencing the most valuable type-strain genomes for metagenomic binning, comparative biology and taxonomic classification.</title>
        <authorList>
            <person name="Goeker M."/>
        </authorList>
    </citation>
    <scope>NUCLEOTIDE SEQUENCE [LARGE SCALE GENOMIC DNA]</scope>
    <source>
        <strain evidence="5 6">DSM 15521</strain>
    </source>
</reference>
<dbReference type="AlphaFoldDB" id="A0A420W8R2"/>
<organism evidence="5 6">
    <name type="scientific">Thermovibrio guaymasensis</name>
    <dbReference type="NCBI Taxonomy" id="240167"/>
    <lineage>
        <taxon>Bacteria</taxon>
        <taxon>Pseudomonadati</taxon>
        <taxon>Aquificota</taxon>
        <taxon>Aquificia</taxon>
        <taxon>Desulfurobacteriales</taxon>
        <taxon>Desulfurobacteriaceae</taxon>
        <taxon>Thermovibrio</taxon>
    </lineage>
</organism>
<accession>A0A420W8R2</accession>
<comment type="catalytic activity">
    <reaction evidence="2">
        <text>2 GTP = 3',3'-c-di-GMP + 2 diphosphate</text>
        <dbReference type="Rhea" id="RHEA:24898"/>
        <dbReference type="ChEBI" id="CHEBI:33019"/>
        <dbReference type="ChEBI" id="CHEBI:37565"/>
        <dbReference type="ChEBI" id="CHEBI:58805"/>
        <dbReference type="EC" id="2.7.7.65"/>
    </reaction>
</comment>
<dbReference type="EC" id="2.7.7.65" evidence="1"/>
<keyword evidence="6" id="KW-1185">Reference proteome</keyword>
<evidence type="ECO:0000256" key="1">
    <source>
        <dbReference type="ARBA" id="ARBA00012528"/>
    </source>
</evidence>
<keyword evidence="3" id="KW-0812">Transmembrane</keyword>
<dbReference type="NCBIfam" id="TIGR00254">
    <property type="entry name" value="GGDEF"/>
    <property type="match status" value="1"/>
</dbReference>
<dbReference type="EMBL" id="RBIE01000001">
    <property type="protein sequence ID" value="RKQ63697.1"/>
    <property type="molecule type" value="Genomic_DNA"/>
</dbReference>
<dbReference type="SUPFAM" id="SSF55073">
    <property type="entry name" value="Nucleotide cyclase"/>
    <property type="match status" value="1"/>
</dbReference>
<dbReference type="GO" id="GO:0052621">
    <property type="term" value="F:diguanylate cyclase activity"/>
    <property type="evidence" value="ECO:0007669"/>
    <property type="project" value="UniProtKB-EC"/>
</dbReference>